<dbReference type="PANTHER" id="PTHR21072">
    <property type="entry name" value="GPI TRANSAMIDASE COMPONENT PIG-S"/>
    <property type="match status" value="1"/>
</dbReference>
<evidence type="ECO:0000256" key="10">
    <source>
        <dbReference type="SAM" id="MobiDB-lite"/>
    </source>
</evidence>
<feature type="transmembrane region" description="Helical" evidence="11">
    <location>
        <begin position="33"/>
        <end position="51"/>
    </location>
</feature>
<dbReference type="EMBL" id="MU004230">
    <property type="protein sequence ID" value="KAF2674891.1"/>
    <property type="molecule type" value="Genomic_DNA"/>
</dbReference>
<feature type="transmembrane region" description="Helical" evidence="11">
    <location>
        <begin position="538"/>
        <end position="557"/>
    </location>
</feature>
<evidence type="ECO:0000256" key="3">
    <source>
        <dbReference type="ARBA" id="ARBA00005316"/>
    </source>
</evidence>
<comment type="similarity">
    <text evidence="3">Belongs to the PIGS family.</text>
</comment>
<evidence type="ECO:0000256" key="8">
    <source>
        <dbReference type="ARBA" id="ARBA00023136"/>
    </source>
</evidence>
<evidence type="ECO:0000313" key="13">
    <source>
        <dbReference type="Proteomes" id="UP000799302"/>
    </source>
</evidence>
<dbReference type="UniPathway" id="UPA00196"/>
<organism evidence="12 13">
    <name type="scientific">Microthyrium microscopicum</name>
    <dbReference type="NCBI Taxonomy" id="703497"/>
    <lineage>
        <taxon>Eukaryota</taxon>
        <taxon>Fungi</taxon>
        <taxon>Dikarya</taxon>
        <taxon>Ascomycota</taxon>
        <taxon>Pezizomycotina</taxon>
        <taxon>Dothideomycetes</taxon>
        <taxon>Dothideomycetes incertae sedis</taxon>
        <taxon>Microthyriales</taxon>
        <taxon>Microthyriaceae</taxon>
        <taxon>Microthyrium</taxon>
    </lineage>
</organism>
<comment type="subcellular location">
    <subcellularLocation>
        <location evidence="1">Endoplasmic reticulum membrane</location>
        <topology evidence="1">Multi-pass membrane protein</topology>
    </subcellularLocation>
</comment>
<protein>
    <submittedName>
        <fullName evidence="12">GPI transamidase component PIG-S</fullName>
    </submittedName>
</protein>
<feature type="region of interest" description="Disordered" evidence="10">
    <location>
        <begin position="1"/>
        <end position="24"/>
    </location>
</feature>
<accession>A0A6A6UTY9</accession>
<name>A0A6A6UTY9_9PEZI</name>
<keyword evidence="9" id="KW-0325">Glycoprotein</keyword>
<evidence type="ECO:0000256" key="6">
    <source>
        <dbReference type="ARBA" id="ARBA00022824"/>
    </source>
</evidence>
<evidence type="ECO:0000313" key="12">
    <source>
        <dbReference type="EMBL" id="KAF2674891.1"/>
    </source>
</evidence>
<evidence type="ECO:0000256" key="11">
    <source>
        <dbReference type="SAM" id="Phobius"/>
    </source>
</evidence>
<keyword evidence="5 11" id="KW-0812">Transmembrane</keyword>
<feature type="compositionally biased region" description="Polar residues" evidence="10">
    <location>
        <begin position="1"/>
        <end position="18"/>
    </location>
</feature>
<dbReference type="GO" id="GO:0006506">
    <property type="term" value="P:GPI anchor biosynthetic process"/>
    <property type="evidence" value="ECO:0007669"/>
    <property type="project" value="UniProtKB-UniPathway"/>
</dbReference>
<evidence type="ECO:0000256" key="5">
    <source>
        <dbReference type="ARBA" id="ARBA00022692"/>
    </source>
</evidence>
<evidence type="ECO:0000256" key="2">
    <source>
        <dbReference type="ARBA" id="ARBA00004687"/>
    </source>
</evidence>
<sequence length="568" mass="62376">MDETSPPESSKATTSTQKQPPPEPVDAIRTRQLVIFSFWAIILFLGLPTWWKTTSIYRAQLPLQLMEEWADGKQCKPTFPLRIAVEATPGPASVSAPPMAPRILQHLIKNTQHALDDLNDFPIHHIRLLTSELSTTTSSESIDPESEIMIPIPDDIALLMRLIPIGNGQPPSAKLHTYSPVLDVFYSSNMIPTEGSSFTSPLAMFIAKELQSIFTEEQATIAHALSMTSWGAPNKNRPELAESLTKRSTRSFKYAPAYYITFSLFTPTSVPFDWDIEGALEKHITPLLSSLSSISNFTTDSQVQLYAGFTPSIKPEYDADKNSWSLSRDDLSGFINAAEWPLSPNMGAGPTINFILYVPAAHQSPLVVRHNEGGDPSNPDRSNSWLIPQWGGVQILNLHKSSAGVISYLTKDDLESSMRTFSTQLLSLLGLPNSPSSLPMRLSTLTRVHAASLIYSASSTIGALARLTRTLPSIAIPNQVASSVDRSISHLSAACSSLSNGKFASALEEARIAEQEAEKAFFERSMVAQVYFPDEHKAVMYVPLIGTIAVPLVTSAVREIRRWRKGGK</sequence>
<dbReference type="Proteomes" id="UP000799302">
    <property type="component" value="Unassembled WGS sequence"/>
</dbReference>
<keyword evidence="8 11" id="KW-0472">Membrane</keyword>
<dbReference type="GO" id="GO:0016255">
    <property type="term" value="P:attachment of GPI anchor to protein"/>
    <property type="evidence" value="ECO:0007669"/>
    <property type="project" value="InterPro"/>
</dbReference>
<comment type="pathway">
    <text evidence="2">Glycolipid biosynthesis; glycosylphosphatidylinositol-anchor biosynthesis.</text>
</comment>
<evidence type="ECO:0000256" key="9">
    <source>
        <dbReference type="ARBA" id="ARBA00023180"/>
    </source>
</evidence>
<keyword evidence="6" id="KW-0256">Endoplasmic reticulum</keyword>
<dbReference type="Pfam" id="PF10510">
    <property type="entry name" value="PIG-S"/>
    <property type="match status" value="1"/>
</dbReference>
<evidence type="ECO:0000256" key="1">
    <source>
        <dbReference type="ARBA" id="ARBA00004477"/>
    </source>
</evidence>
<dbReference type="AlphaFoldDB" id="A0A6A6UTY9"/>
<evidence type="ECO:0000256" key="7">
    <source>
        <dbReference type="ARBA" id="ARBA00022989"/>
    </source>
</evidence>
<dbReference type="PANTHER" id="PTHR21072:SF13">
    <property type="entry name" value="GPI TRANSAMIDASE COMPONENT PIG-S"/>
    <property type="match status" value="1"/>
</dbReference>
<gene>
    <name evidence="12" type="ORF">BT63DRAFT_23167</name>
</gene>
<dbReference type="InterPro" id="IPR019540">
    <property type="entry name" value="PtdIno-glycan_biosynth_class_S"/>
</dbReference>
<keyword evidence="13" id="KW-1185">Reference proteome</keyword>
<dbReference type="OrthoDB" id="28748at2759"/>
<keyword evidence="7 11" id="KW-1133">Transmembrane helix</keyword>
<proteinExistence type="inferred from homology"/>
<reference evidence="12" key="1">
    <citation type="journal article" date="2020" name="Stud. Mycol.">
        <title>101 Dothideomycetes genomes: a test case for predicting lifestyles and emergence of pathogens.</title>
        <authorList>
            <person name="Haridas S."/>
            <person name="Albert R."/>
            <person name="Binder M."/>
            <person name="Bloem J."/>
            <person name="Labutti K."/>
            <person name="Salamov A."/>
            <person name="Andreopoulos B."/>
            <person name="Baker S."/>
            <person name="Barry K."/>
            <person name="Bills G."/>
            <person name="Bluhm B."/>
            <person name="Cannon C."/>
            <person name="Castanera R."/>
            <person name="Culley D."/>
            <person name="Daum C."/>
            <person name="Ezra D."/>
            <person name="Gonzalez J."/>
            <person name="Henrissat B."/>
            <person name="Kuo A."/>
            <person name="Liang C."/>
            <person name="Lipzen A."/>
            <person name="Lutzoni F."/>
            <person name="Magnuson J."/>
            <person name="Mondo S."/>
            <person name="Nolan M."/>
            <person name="Ohm R."/>
            <person name="Pangilinan J."/>
            <person name="Park H.-J."/>
            <person name="Ramirez L."/>
            <person name="Alfaro M."/>
            <person name="Sun H."/>
            <person name="Tritt A."/>
            <person name="Yoshinaga Y."/>
            <person name="Zwiers L.-H."/>
            <person name="Turgeon B."/>
            <person name="Goodwin S."/>
            <person name="Spatafora J."/>
            <person name="Crous P."/>
            <person name="Grigoriev I."/>
        </authorList>
    </citation>
    <scope>NUCLEOTIDE SEQUENCE</scope>
    <source>
        <strain evidence="12">CBS 115976</strain>
    </source>
</reference>
<keyword evidence="4" id="KW-0337">GPI-anchor biosynthesis</keyword>
<evidence type="ECO:0000256" key="4">
    <source>
        <dbReference type="ARBA" id="ARBA00022502"/>
    </source>
</evidence>
<dbReference type="GO" id="GO:0042765">
    <property type="term" value="C:GPI-anchor transamidase complex"/>
    <property type="evidence" value="ECO:0007669"/>
    <property type="project" value="InterPro"/>
</dbReference>